<accession>A0ACC0AS15</accession>
<evidence type="ECO:0000313" key="2">
    <source>
        <dbReference type="Proteomes" id="UP001060085"/>
    </source>
</evidence>
<name>A0ACC0AS15_CATRO</name>
<comment type="caution">
    <text evidence="1">The sequence shown here is derived from an EMBL/GenBank/DDBJ whole genome shotgun (WGS) entry which is preliminary data.</text>
</comment>
<evidence type="ECO:0000313" key="1">
    <source>
        <dbReference type="EMBL" id="KAI5663411.1"/>
    </source>
</evidence>
<protein>
    <submittedName>
        <fullName evidence="1">Uncharacterized protein</fullName>
    </submittedName>
</protein>
<dbReference type="EMBL" id="CM044705">
    <property type="protein sequence ID" value="KAI5663411.1"/>
    <property type="molecule type" value="Genomic_DNA"/>
</dbReference>
<proteinExistence type="predicted"/>
<dbReference type="Proteomes" id="UP001060085">
    <property type="component" value="Linkage Group LG05"/>
</dbReference>
<reference evidence="2" key="1">
    <citation type="journal article" date="2023" name="Nat. Plants">
        <title>Single-cell RNA sequencing provides a high-resolution roadmap for understanding the multicellular compartmentation of specialized metabolism.</title>
        <authorList>
            <person name="Sun S."/>
            <person name="Shen X."/>
            <person name="Li Y."/>
            <person name="Li Y."/>
            <person name="Wang S."/>
            <person name="Li R."/>
            <person name="Zhang H."/>
            <person name="Shen G."/>
            <person name="Guo B."/>
            <person name="Wei J."/>
            <person name="Xu J."/>
            <person name="St-Pierre B."/>
            <person name="Chen S."/>
            <person name="Sun C."/>
        </authorList>
    </citation>
    <scope>NUCLEOTIDE SEQUENCE [LARGE SCALE GENOMIC DNA]</scope>
</reference>
<organism evidence="1 2">
    <name type="scientific">Catharanthus roseus</name>
    <name type="common">Madagascar periwinkle</name>
    <name type="synonym">Vinca rosea</name>
    <dbReference type="NCBI Taxonomy" id="4058"/>
    <lineage>
        <taxon>Eukaryota</taxon>
        <taxon>Viridiplantae</taxon>
        <taxon>Streptophyta</taxon>
        <taxon>Embryophyta</taxon>
        <taxon>Tracheophyta</taxon>
        <taxon>Spermatophyta</taxon>
        <taxon>Magnoliopsida</taxon>
        <taxon>eudicotyledons</taxon>
        <taxon>Gunneridae</taxon>
        <taxon>Pentapetalae</taxon>
        <taxon>asterids</taxon>
        <taxon>lamiids</taxon>
        <taxon>Gentianales</taxon>
        <taxon>Apocynaceae</taxon>
        <taxon>Rauvolfioideae</taxon>
        <taxon>Vinceae</taxon>
        <taxon>Catharanthinae</taxon>
        <taxon>Catharanthus</taxon>
    </lineage>
</organism>
<gene>
    <name evidence="1" type="ORF">M9H77_22734</name>
</gene>
<keyword evidence="2" id="KW-1185">Reference proteome</keyword>
<sequence length="111" mass="12815">MSAHNPYPIHEGGFQGGPQARGGKRRGQGGREYYVPHEKVLRHETWREDNLFDYYGEDPNAPTVASRLLLVELLEDIHLLPIVDHPTVTVFNQGFNEYFKSFNHRLARSRV</sequence>